<evidence type="ECO:0000256" key="2">
    <source>
        <dbReference type="ARBA" id="ARBA00022490"/>
    </source>
</evidence>
<dbReference type="PANTHER" id="PTHR48111">
    <property type="entry name" value="REGULATOR OF RPOS"/>
    <property type="match status" value="1"/>
</dbReference>
<evidence type="ECO:0000313" key="17">
    <source>
        <dbReference type="Proteomes" id="UP001164803"/>
    </source>
</evidence>
<dbReference type="SUPFAM" id="SSF46894">
    <property type="entry name" value="C-terminal effector domain of the bipartite response regulators"/>
    <property type="match status" value="1"/>
</dbReference>
<keyword evidence="9 13" id="KW-0238">DNA-binding</keyword>
<proteinExistence type="predicted"/>
<dbReference type="InterPro" id="IPR012052">
    <property type="entry name" value="Spore_0_A"/>
</dbReference>
<dbReference type="PROSITE" id="PS50110">
    <property type="entry name" value="RESPONSE_REGULATORY"/>
    <property type="match status" value="1"/>
</dbReference>
<evidence type="ECO:0000256" key="11">
    <source>
        <dbReference type="ARBA" id="ARBA00023163"/>
    </source>
</evidence>
<keyword evidence="7 13" id="KW-0902">Two-component regulatory system</keyword>
<dbReference type="PANTHER" id="PTHR48111:SF1">
    <property type="entry name" value="TWO-COMPONENT RESPONSE REGULATOR ORR33"/>
    <property type="match status" value="1"/>
</dbReference>
<evidence type="ECO:0000256" key="12">
    <source>
        <dbReference type="ARBA" id="ARBA00025691"/>
    </source>
</evidence>
<dbReference type="InterPro" id="IPR016032">
    <property type="entry name" value="Sig_transdc_resp-reg_C-effctor"/>
</dbReference>
<evidence type="ECO:0000256" key="6">
    <source>
        <dbReference type="ARBA" id="ARBA00022969"/>
    </source>
</evidence>
<organism evidence="16 17">
    <name type="scientific">Alicyclobacillus dauci</name>
    <dbReference type="NCBI Taxonomy" id="1475485"/>
    <lineage>
        <taxon>Bacteria</taxon>
        <taxon>Bacillati</taxon>
        <taxon>Bacillota</taxon>
        <taxon>Bacilli</taxon>
        <taxon>Bacillales</taxon>
        <taxon>Alicyclobacillaceae</taxon>
        <taxon>Alicyclobacillus</taxon>
    </lineage>
</organism>
<evidence type="ECO:0000313" key="16">
    <source>
        <dbReference type="EMBL" id="WAH39021.1"/>
    </source>
</evidence>
<keyword evidence="17" id="KW-1185">Reference proteome</keyword>
<evidence type="ECO:0000256" key="13">
    <source>
        <dbReference type="PIRNR" id="PIRNR002937"/>
    </source>
</evidence>
<dbReference type="Gene3D" id="1.10.10.10">
    <property type="entry name" value="Winged helix-like DNA-binding domain superfamily/Winged helix DNA-binding domain"/>
    <property type="match status" value="1"/>
</dbReference>
<feature type="domain" description="Response regulatory" evidence="15">
    <location>
        <begin position="5"/>
        <end position="122"/>
    </location>
</feature>
<keyword evidence="10 13" id="KW-0010">Activator</keyword>
<evidence type="ECO:0000256" key="10">
    <source>
        <dbReference type="ARBA" id="ARBA00023159"/>
    </source>
</evidence>
<comment type="subcellular location">
    <subcellularLocation>
        <location evidence="1 13">Cytoplasm</location>
    </subcellularLocation>
</comment>
<comment type="cofactor">
    <cofactor evidence="13">
        <name>Ca(2+)</name>
        <dbReference type="ChEBI" id="CHEBI:29108"/>
    </cofactor>
    <text evidence="13">Binds 1 Ca(2+) ion per subunit.</text>
</comment>
<keyword evidence="3 13" id="KW-0678">Repressor</keyword>
<comment type="function">
    <text evidence="12">May play the central regulatory role in sporulation. It may be an element of the effector pathway responsible for the activation of sporulation genes in response to nutritional stress. Spo0A may act in concert with Spo0H (a sigma factor) to control the expression of some genes that are critical to the sporulation process. Repressor of abrB, activator of the spoIIa operon. Binds the DNA sequence 5'-TGNCGAA-3' (0A box).</text>
</comment>
<dbReference type="SUPFAM" id="SSF52172">
    <property type="entry name" value="CheY-like"/>
    <property type="match status" value="1"/>
</dbReference>
<evidence type="ECO:0000256" key="14">
    <source>
        <dbReference type="PROSITE-ProRule" id="PRU00169"/>
    </source>
</evidence>
<feature type="modified residue" description="4-aspartylphosphate" evidence="14">
    <location>
        <position position="56"/>
    </location>
</feature>
<dbReference type="SMART" id="SM00448">
    <property type="entry name" value="REC"/>
    <property type="match status" value="1"/>
</dbReference>
<dbReference type="InterPro" id="IPR011006">
    <property type="entry name" value="CheY-like_superfamily"/>
</dbReference>
<comment type="function">
    <text evidence="13">May play the central regulatory role in sporulation. It may be an element of the effector pathway responsible for the activation of sporulation genes in response to nutritional stress. Spo0A may act in concert with spo0H (a sigma factor) to control the expression of some genes that are critical to the sporulation process.</text>
</comment>
<keyword evidence="6 13" id="KW-0749">Sporulation</keyword>
<evidence type="ECO:0000256" key="3">
    <source>
        <dbReference type="ARBA" id="ARBA00022491"/>
    </source>
</evidence>
<dbReference type="Gene3D" id="3.40.50.2300">
    <property type="match status" value="1"/>
</dbReference>
<evidence type="ECO:0000256" key="1">
    <source>
        <dbReference type="ARBA" id="ARBA00004496"/>
    </source>
</evidence>
<keyword evidence="8 13" id="KW-0805">Transcription regulation</keyword>
<evidence type="ECO:0000256" key="9">
    <source>
        <dbReference type="ARBA" id="ARBA00023125"/>
    </source>
</evidence>
<dbReference type="Proteomes" id="UP001164803">
    <property type="component" value="Chromosome"/>
</dbReference>
<keyword evidence="5 13" id="KW-0106">Calcium</keyword>
<dbReference type="EMBL" id="CP104064">
    <property type="protein sequence ID" value="WAH39021.1"/>
    <property type="molecule type" value="Genomic_DNA"/>
</dbReference>
<dbReference type="InterPro" id="IPR001789">
    <property type="entry name" value="Sig_transdc_resp-reg_receiver"/>
</dbReference>
<reference evidence="16" key="1">
    <citation type="submission" date="2022-08" db="EMBL/GenBank/DDBJ databases">
        <title>Alicyclobacillus dauci DSM2870, complete genome.</title>
        <authorList>
            <person name="Wang Q."/>
            <person name="Cai R."/>
            <person name="Wang Z."/>
        </authorList>
    </citation>
    <scope>NUCLEOTIDE SEQUENCE</scope>
    <source>
        <strain evidence="16">DSM 28700</strain>
    </source>
</reference>
<gene>
    <name evidence="16" type="primary">spo0A</name>
    <name evidence="16" type="ORF">NZD86_11325</name>
</gene>
<evidence type="ECO:0000256" key="4">
    <source>
        <dbReference type="ARBA" id="ARBA00022553"/>
    </source>
</evidence>
<accession>A0ABY6Z9U0</accession>
<dbReference type="InterPro" id="IPR039420">
    <property type="entry name" value="WalR-like"/>
</dbReference>
<dbReference type="Pfam" id="PF08769">
    <property type="entry name" value="Spo0A_C"/>
    <property type="match status" value="1"/>
</dbReference>
<dbReference type="Pfam" id="PF00072">
    <property type="entry name" value="Response_reg"/>
    <property type="match status" value="1"/>
</dbReference>
<keyword evidence="11 13" id="KW-0804">Transcription</keyword>
<evidence type="ECO:0000256" key="5">
    <source>
        <dbReference type="ARBA" id="ARBA00022837"/>
    </source>
</evidence>
<sequence>MSFLKVLIADDNHEFADLLGEFISSQPDMKLCGIAYNGNDALNLVRDTEPDVLVLDIIMPVLDGIGALERLGDLPGKMPKVIMLTAFGQETVTRRAVELGVSYFILKPFDMPLLADRIRQVVQGNVAPVAAAVQQPYVSSSGFSPSAPHAGSTPRRSVDAQITQIIHEIGVPAHIKGYHYLREAIGIVYDDVEILGSITKILYPRIADRYKTTPSRVERAIRHSIEVAWGRGNMDAIRKVFGYTVSASKTKPTNSEFIAMIADKLRMEHKVV</sequence>
<dbReference type="PIRSF" id="PIRSF002937">
    <property type="entry name" value="Res_reg_Spo0A"/>
    <property type="match status" value="1"/>
</dbReference>
<dbReference type="InterPro" id="IPR014879">
    <property type="entry name" value="Spo0A_C"/>
</dbReference>
<evidence type="ECO:0000256" key="8">
    <source>
        <dbReference type="ARBA" id="ARBA00023015"/>
    </source>
</evidence>
<evidence type="ECO:0000256" key="7">
    <source>
        <dbReference type="ARBA" id="ARBA00023012"/>
    </source>
</evidence>
<keyword evidence="4 14" id="KW-0597">Phosphoprotein</keyword>
<dbReference type="NCBIfam" id="TIGR02875">
    <property type="entry name" value="spore_0_A"/>
    <property type="match status" value="1"/>
</dbReference>
<keyword evidence="2 13" id="KW-0963">Cytoplasm</keyword>
<keyword evidence="13" id="KW-0479">Metal-binding</keyword>
<name>A0ABY6Z9U0_9BACL</name>
<protein>
    <recommendedName>
        <fullName evidence="13">Stage 0 sporulation protein A homolog</fullName>
    </recommendedName>
</protein>
<evidence type="ECO:0000259" key="15">
    <source>
        <dbReference type="PROSITE" id="PS50110"/>
    </source>
</evidence>
<dbReference type="InterPro" id="IPR036388">
    <property type="entry name" value="WH-like_DNA-bd_sf"/>
</dbReference>